<organism evidence="3 4">
    <name type="scientific">Cerrena zonata</name>
    <dbReference type="NCBI Taxonomy" id="2478898"/>
    <lineage>
        <taxon>Eukaryota</taxon>
        <taxon>Fungi</taxon>
        <taxon>Dikarya</taxon>
        <taxon>Basidiomycota</taxon>
        <taxon>Agaricomycotina</taxon>
        <taxon>Agaricomycetes</taxon>
        <taxon>Polyporales</taxon>
        <taxon>Cerrenaceae</taxon>
        <taxon>Cerrena</taxon>
    </lineage>
</organism>
<dbReference type="AlphaFoldDB" id="A0AAW0G4S2"/>
<name>A0AAW0G4S2_9APHY</name>
<feature type="region of interest" description="Disordered" evidence="1">
    <location>
        <begin position="542"/>
        <end position="567"/>
    </location>
</feature>
<gene>
    <name evidence="3" type="ORF">QCA50_011677</name>
</gene>
<dbReference type="Pfam" id="PF12937">
    <property type="entry name" value="F-box-like"/>
    <property type="match status" value="1"/>
</dbReference>
<evidence type="ECO:0000259" key="2">
    <source>
        <dbReference type="Pfam" id="PF12937"/>
    </source>
</evidence>
<comment type="caution">
    <text evidence="3">The sequence shown here is derived from an EMBL/GenBank/DDBJ whole genome shotgun (WGS) entry which is preliminary data.</text>
</comment>
<dbReference type="EMBL" id="JASBNA010000021">
    <property type="protein sequence ID" value="KAK7685314.1"/>
    <property type="molecule type" value="Genomic_DNA"/>
</dbReference>
<dbReference type="InterPro" id="IPR032675">
    <property type="entry name" value="LRR_dom_sf"/>
</dbReference>
<accession>A0AAW0G4S2</accession>
<reference evidence="3 4" key="1">
    <citation type="submission" date="2022-09" db="EMBL/GenBank/DDBJ databases">
        <authorList>
            <person name="Palmer J.M."/>
        </authorList>
    </citation>
    <scope>NUCLEOTIDE SEQUENCE [LARGE SCALE GENOMIC DNA]</scope>
    <source>
        <strain evidence="3 4">DSM 7382</strain>
    </source>
</reference>
<evidence type="ECO:0000256" key="1">
    <source>
        <dbReference type="SAM" id="MobiDB-lite"/>
    </source>
</evidence>
<dbReference type="Gene3D" id="3.80.10.10">
    <property type="entry name" value="Ribonuclease Inhibitor"/>
    <property type="match status" value="1"/>
</dbReference>
<dbReference type="Proteomes" id="UP001385951">
    <property type="component" value="Unassembled WGS sequence"/>
</dbReference>
<evidence type="ECO:0000313" key="4">
    <source>
        <dbReference type="Proteomes" id="UP001385951"/>
    </source>
</evidence>
<sequence>MTLLRLTEEEDKVRREIESTINGLHRRLNSFALINRLPPELLAEIFCFCRDAHWGVRKGDKGKFEHVGLRLRWTMVILVCRHWRDVAERTPRLWAHINFDHPKFSRGRSMVLAKGSPLHLLVNTWNDEQSALFKDINMDNVYSIDVTIRLIQGSPGALNVIPPSTSPIRFLEVSHIHEKLTDFLSIFAKCTFPAIQRLALCNMSGTVPSCLLGSTLKDLVLRTRHSLFVNPIELIRNLSQMSQLESLTVSGVVFRVQPDQHTSDLFTQKVSLPSLHGLDLQPPPNAQLDYLALLRCMDLPPQMRALRLTFPHKIPDSALYAILRIASQLLRLCTFRSMALHTNKSDNPETFNIQLWQEVISPHELGTLVELGLSPVSISLPDASQDSRIVWDEFLHTIDLQYVESLQVANLWVKMKILGDWRRFFGTTPRLKNLILKGKIARTVIGILGGPRAKKAKSNGDEEIVQPVIFPVETIRLSKVEWRTEAEVDDDKDGSFIRNLLSLKKRRGSVRPPINLVIRDCSNMDYSDVDLFERKGWEVEWDDDDDDDEGSGFNFFALTDSDSDDVY</sequence>
<keyword evidence="4" id="KW-1185">Reference proteome</keyword>
<protein>
    <recommendedName>
        <fullName evidence="2">F-box domain-containing protein</fullName>
    </recommendedName>
</protein>
<evidence type="ECO:0000313" key="3">
    <source>
        <dbReference type="EMBL" id="KAK7685314.1"/>
    </source>
</evidence>
<feature type="domain" description="F-box" evidence="2">
    <location>
        <begin position="34"/>
        <end position="99"/>
    </location>
</feature>
<dbReference type="InterPro" id="IPR001810">
    <property type="entry name" value="F-box_dom"/>
</dbReference>
<proteinExistence type="predicted"/>